<protein>
    <recommendedName>
        <fullName evidence="2 5">peptidylprolyl isomerase</fullName>
        <ecNumber evidence="2 5">5.2.1.8</ecNumber>
    </recommendedName>
</protein>
<dbReference type="OrthoDB" id="1902587at2759"/>
<evidence type="ECO:0000256" key="2">
    <source>
        <dbReference type="ARBA" id="ARBA00013194"/>
    </source>
</evidence>
<evidence type="ECO:0000313" key="8">
    <source>
        <dbReference type="Proteomes" id="UP000613740"/>
    </source>
</evidence>
<evidence type="ECO:0000256" key="5">
    <source>
        <dbReference type="PROSITE-ProRule" id="PRU00277"/>
    </source>
</evidence>
<evidence type="ECO:0000259" key="6">
    <source>
        <dbReference type="PROSITE" id="PS50059"/>
    </source>
</evidence>
<dbReference type="EMBL" id="JAEHOD010000010">
    <property type="protein sequence ID" value="KAG2450904.1"/>
    <property type="molecule type" value="Genomic_DNA"/>
</dbReference>
<accession>A0A835WPA2</accession>
<dbReference type="PANTHER" id="PTHR43811:SF26">
    <property type="entry name" value="PEPTIDYL-PROLYL CIS-TRANS ISOMERASE FKBP16-1, CHLOROPLASTIC"/>
    <property type="match status" value="1"/>
</dbReference>
<comment type="caution">
    <text evidence="7">The sequence shown here is derived from an EMBL/GenBank/DDBJ whole genome shotgun (WGS) entry which is preliminary data.</text>
</comment>
<evidence type="ECO:0000256" key="4">
    <source>
        <dbReference type="ARBA" id="ARBA00023235"/>
    </source>
</evidence>
<feature type="domain" description="PPIase FKBP-type" evidence="6">
    <location>
        <begin position="132"/>
        <end position="251"/>
    </location>
</feature>
<dbReference type="PANTHER" id="PTHR43811">
    <property type="entry name" value="FKBP-TYPE PEPTIDYL-PROLYL CIS-TRANS ISOMERASE FKPA"/>
    <property type="match status" value="1"/>
</dbReference>
<dbReference type="SUPFAM" id="SSF54534">
    <property type="entry name" value="FKBP-like"/>
    <property type="match status" value="1"/>
</dbReference>
<reference evidence="7" key="1">
    <citation type="journal article" date="2020" name="bioRxiv">
        <title>Comparative genomics of Chlamydomonas.</title>
        <authorList>
            <person name="Craig R.J."/>
            <person name="Hasan A.R."/>
            <person name="Ness R.W."/>
            <person name="Keightley P.D."/>
        </authorList>
    </citation>
    <scope>NUCLEOTIDE SEQUENCE</scope>
    <source>
        <strain evidence="7">CCAP 11/173</strain>
    </source>
</reference>
<dbReference type="PROSITE" id="PS50059">
    <property type="entry name" value="FKBP_PPIASE"/>
    <property type="match status" value="1"/>
</dbReference>
<dbReference type="Pfam" id="PF00254">
    <property type="entry name" value="FKBP_C"/>
    <property type="match status" value="1"/>
</dbReference>
<dbReference type="InterPro" id="IPR046357">
    <property type="entry name" value="PPIase_dom_sf"/>
</dbReference>
<keyword evidence="4 5" id="KW-0413">Isomerase</keyword>
<organism evidence="7 8">
    <name type="scientific">Chlamydomonas schloesseri</name>
    <dbReference type="NCBI Taxonomy" id="2026947"/>
    <lineage>
        <taxon>Eukaryota</taxon>
        <taxon>Viridiplantae</taxon>
        <taxon>Chlorophyta</taxon>
        <taxon>core chlorophytes</taxon>
        <taxon>Chlorophyceae</taxon>
        <taxon>CS clade</taxon>
        <taxon>Chlamydomonadales</taxon>
        <taxon>Chlamydomonadaceae</taxon>
        <taxon>Chlamydomonas</taxon>
    </lineage>
</organism>
<comment type="catalytic activity">
    <reaction evidence="1 5">
        <text>[protein]-peptidylproline (omega=180) = [protein]-peptidylproline (omega=0)</text>
        <dbReference type="Rhea" id="RHEA:16237"/>
        <dbReference type="Rhea" id="RHEA-COMP:10747"/>
        <dbReference type="Rhea" id="RHEA-COMP:10748"/>
        <dbReference type="ChEBI" id="CHEBI:83833"/>
        <dbReference type="ChEBI" id="CHEBI:83834"/>
        <dbReference type="EC" id="5.2.1.8"/>
    </reaction>
</comment>
<dbReference type="Gene3D" id="3.10.50.40">
    <property type="match status" value="1"/>
</dbReference>
<dbReference type="GO" id="GO:0003755">
    <property type="term" value="F:peptidyl-prolyl cis-trans isomerase activity"/>
    <property type="evidence" value="ECO:0007669"/>
    <property type="project" value="UniProtKB-KW"/>
</dbReference>
<name>A0A835WPA2_9CHLO</name>
<dbReference type="EC" id="5.2.1.8" evidence="2 5"/>
<keyword evidence="3 5" id="KW-0697">Rotamase</keyword>
<sequence>MAPFFSTTDIMFRARAAFGASGTSSLSGALGSGGLLLPGRVEAALAGGVSCPGLNGYTLQQCLREARKAREAAEAAADADGSAASGGGGADSVRDERLKYRQFEQPGTLVTLPNGLQYRELLEGTGPEAQLGSICEVSYVVYRLSSGAYYKYSSGGTPVFLFSLGYGQEGKDDVGQTYRFRLGEPNSLPAAVTPALVGMRQGGKRRVLVPPRLGWVSDKVGPRPDTFGGGRRLEGHKDEPLLFEAELVRVRTAGTAGEQQGGRVEEAAVPRGGLFRMPAPPTYYGQQR</sequence>
<evidence type="ECO:0000256" key="1">
    <source>
        <dbReference type="ARBA" id="ARBA00000971"/>
    </source>
</evidence>
<dbReference type="AlphaFoldDB" id="A0A835WPA2"/>
<dbReference type="Proteomes" id="UP000613740">
    <property type="component" value="Unassembled WGS sequence"/>
</dbReference>
<proteinExistence type="predicted"/>
<evidence type="ECO:0000313" key="7">
    <source>
        <dbReference type="EMBL" id="KAG2450904.1"/>
    </source>
</evidence>
<dbReference type="InterPro" id="IPR001179">
    <property type="entry name" value="PPIase_FKBP_dom"/>
</dbReference>
<keyword evidence="8" id="KW-1185">Reference proteome</keyword>
<gene>
    <name evidence="7" type="ORF">HYH02_004736</name>
</gene>
<evidence type="ECO:0000256" key="3">
    <source>
        <dbReference type="ARBA" id="ARBA00023110"/>
    </source>
</evidence>